<feature type="domain" description="Xylose isomerase-like TIM barrel" evidence="1">
    <location>
        <begin position="32"/>
        <end position="276"/>
    </location>
</feature>
<keyword evidence="2" id="KW-0413">Isomerase</keyword>
<dbReference type="InterPro" id="IPR013022">
    <property type="entry name" value="Xyl_isomerase-like_TIM-brl"/>
</dbReference>
<comment type="caution">
    <text evidence="2">The sequence shown here is derived from an EMBL/GenBank/DDBJ whole genome shotgun (WGS) entry which is preliminary data.</text>
</comment>
<sequence>MDTIKIANAPCSWGALEFDLDAKAPDHLQVLQEIRETGYVGTELGDWGFMPTDPLALRAVVSRYGLDMIGAFVPVALADGTAHEQGVADALRVAGLLAAAGYRDAFIVLADDNGTVAERTNHAGRVTPDMGLDDRRWETFANGAMRIARAVHDRYGMRTVFHHHCAGYVETPDELENLLSLTDAELLGLCFDTGHYAFGGGDPLEGITKYRDRIWHVHFKDYDPHVGEQSRVKNWDYFESVRQGVFCELGKGSVDFANILDVLENIGYQGWIVVEQDVLPGMGAPKECARNNRVYLQQLGI</sequence>
<dbReference type="PANTHER" id="PTHR12110">
    <property type="entry name" value="HYDROXYPYRUVATE ISOMERASE"/>
    <property type="match status" value="1"/>
</dbReference>
<dbReference type="PANTHER" id="PTHR12110:SF41">
    <property type="entry name" value="INOSOSE DEHYDRATASE"/>
    <property type="match status" value="1"/>
</dbReference>
<dbReference type="Pfam" id="PF01261">
    <property type="entry name" value="AP_endonuc_2"/>
    <property type="match status" value="1"/>
</dbReference>
<dbReference type="RefSeq" id="WP_188751140.1">
    <property type="nucleotide sequence ID" value="NZ_BMIK01000008.1"/>
</dbReference>
<dbReference type="Gene3D" id="3.20.20.150">
    <property type="entry name" value="Divalent-metal-dependent TIM barrel enzymes"/>
    <property type="match status" value="1"/>
</dbReference>
<organism evidence="2 3">
    <name type="scientific">Parapedobacter defluvii</name>
    <dbReference type="NCBI Taxonomy" id="2045106"/>
    <lineage>
        <taxon>Bacteria</taxon>
        <taxon>Pseudomonadati</taxon>
        <taxon>Bacteroidota</taxon>
        <taxon>Sphingobacteriia</taxon>
        <taxon>Sphingobacteriales</taxon>
        <taxon>Sphingobacteriaceae</taxon>
        <taxon>Parapedobacter</taxon>
    </lineage>
</organism>
<dbReference type="SUPFAM" id="SSF51658">
    <property type="entry name" value="Xylose isomerase-like"/>
    <property type="match status" value="1"/>
</dbReference>
<dbReference type="Proteomes" id="UP000597338">
    <property type="component" value="Unassembled WGS sequence"/>
</dbReference>
<gene>
    <name evidence="2" type="ORF">GCM10011386_24690</name>
</gene>
<dbReference type="InterPro" id="IPR036237">
    <property type="entry name" value="Xyl_isomerase-like_sf"/>
</dbReference>
<evidence type="ECO:0000313" key="3">
    <source>
        <dbReference type="Proteomes" id="UP000597338"/>
    </source>
</evidence>
<keyword evidence="3" id="KW-1185">Reference proteome</keyword>
<dbReference type="InterPro" id="IPR050312">
    <property type="entry name" value="IolE/XylAMocC-like"/>
</dbReference>
<protein>
    <submittedName>
        <fullName evidence="2">Sugar phosphate isomerase/epimerase IoIE</fullName>
    </submittedName>
</protein>
<proteinExistence type="predicted"/>
<evidence type="ECO:0000259" key="1">
    <source>
        <dbReference type="Pfam" id="PF01261"/>
    </source>
</evidence>
<evidence type="ECO:0000313" key="2">
    <source>
        <dbReference type="EMBL" id="GGC31688.1"/>
    </source>
</evidence>
<dbReference type="EMBL" id="BMIK01000008">
    <property type="protein sequence ID" value="GGC31688.1"/>
    <property type="molecule type" value="Genomic_DNA"/>
</dbReference>
<accession>A0ABQ1LXU9</accession>
<name>A0ABQ1LXU9_9SPHI</name>
<reference evidence="3" key="1">
    <citation type="journal article" date="2019" name="Int. J. Syst. Evol. Microbiol.">
        <title>The Global Catalogue of Microorganisms (GCM) 10K type strain sequencing project: providing services to taxonomists for standard genome sequencing and annotation.</title>
        <authorList>
            <consortium name="The Broad Institute Genomics Platform"/>
            <consortium name="The Broad Institute Genome Sequencing Center for Infectious Disease"/>
            <person name="Wu L."/>
            <person name="Ma J."/>
        </authorList>
    </citation>
    <scope>NUCLEOTIDE SEQUENCE [LARGE SCALE GENOMIC DNA]</scope>
    <source>
        <strain evidence="3">CGMCC 1.15342</strain>
    </source>
</reference>
<dbReference type="GO" id="GO:0016853">
    <property type="term" value="F:isomerase activity"/>
    <property type="evidence" value="ECO:0007669"/>
    <property type="project" value="UniProtKB-KW"/>
</dbReference>